<proteinExistence type="predicted"/>
<dbReference type="EMBL" id="LAZR01001454">
    <property type="protein sequence ID" value="KKN44408.1"/>
    <property type="molecule type" value="Genomic_DNA"/>
</dbReference>
<reference evidence="1" key="1">
    <citation type="journal article" date="2015" name="Nature">
        <title>Complex archaea that bridge the gap between prokaryotes and eukaryotes.</title>
        <authorList>
            <person name="Spang A."/>
            <person name="Saw J.H."/>
            <person name="Jorgensen S.L."/>
            <person name="Zaremba-Niedzwiedzka K."/>
            <person name="Martijn J."/>
            <person name="Lind A.E."/>
            <person name="van Eijk R."/>
            <person name="Schleper C."/>
            <person name="Guy L."/>
            <person name="Ettema T.J."/>
        </authorList>
    </citation>
    <scope>NUCLEOTIDE SEQUENCE</scope>
</reference>
<evidence type="ECO:0000313" key="1">
    <source>
        <dbReference type="EMBL" id="KKN44408.1"/>
    </source>
</evidence>
<name>A0A0F9TSR5_9ZZZZ</name>
<comment type="caution">
    <text evidence="1">The sequence shown here is derived from an EMBL/GenBank/DDBJ whole genome shotgun (WGS) entry which is preliminary data.</text>
</comment>
<organism evidence="1">
    <name type="scientific">marine sediment metagenome</name>
    <dbReference type="NCBI Taxonomy" id="412755"/>
    <lineage>
        <taxon>unclassified sequences</taxon>
        <taxon>metagenomes</taxon>
        <taxon>ecological metagenomes</taxon>
    </lineage>
</organism>
<protein>
    <submittedName>
        <fullName evidence="1">Uncharacterized protein</fullName>
    </submittedName>
</protein>
<gene>
    <name evidence="1" type="ORF">LCGC14_0693560</name>
</gene>
<accession>A0A0F9TSR5</accession>
<sequence length="154" mass="17718">MDEAEEGIGISFILSISKNLLIREERNLINRSLGILYNLSENDSFIENIKSNCLDQLTQFYKEKKYYSYLLEVLDKLGYFKDILKEILQVIDDKNLDLLENLGSSSISSYRSEGIAIVKALQSKQKEIVDSEDNLKVKDLIRKFIGRIEGLIAF</sequence>
<dbReference type="AlphaFoldDB" id="A0A0F9TSR5"/>